<dbReference type="SUPFAM" id="SSF46785">
    <property type="entry name" value="Winged helix' DNA-binding domain"/>
    <property type="match status" value="1"/>
</dbReference>
<comment type="caution">
    <text evidence="7">The sequence shown here is derived from an EMBL/GenBank/DDBJ whole genome shotgun (WGS) entry which is preliminary data.</text>
</comment>
<evidence type="ECO:0000259" key="5">
    <source>
        <dbReference type="PROSITE" id="PS50949"/>
    </source>
</evidence>
<feature type="domain" description="HTH tetR-type" evidence="6">
    <location>
        <begin position="86"/>
        <end position="146"/>
    </location>
</feature>
<evidence type="ECO:0000259" key="6">
    <source>
        <dbReference type="PROSITE" id="PS50977"/>
    </source>
</evidence>
<evidence type="ECO:0000256" key="3">
    <source>
        <dbReference type="ARBA" id="ARBA00023163"/>
    </source>
</evidence>
<dbReference type="PROSITE" id="PS50949">
    <property type="entry name" value="HTH_GNTR"/>
    <property type="match status" value="1"/>
</dbReference>
<keyword evidence="1" id="KW-0805">Transcription regulation</keyword>
<protein>
    <submittedName>
        <fullName evidence="7">TetR family transcriptional regulator</fullName>
    </submittedName>
</protein>
<feature type="DNA-binding region" description="H-T-H motif" evidence="4">
    <location>
        <begin position="109"/>
        <end position="128"/>
    </location>
</feature>
<accession>A0A4R2J667</accession>
<keyword evidence="8" id="KW-1185">Reference proteome</keyword>
<dbReference type="PANTHER" id="PTHR30055:SF151">
    <property type="entry name" value="TRANSCRIPTIONAL REGULATORY PROTEIN"/>
    <property type="match status" value="1"/>
</dbReference>
<dbReference type="Pfam" id="PF02909">
    <property type="entry name" value="TetR_C_1"/>
    <property type="match status" value="1"/>
</dbReference>
<sequence>MPAEAPYLRIVAEIRERIAVGRLRPGEKIPSTRQITQEWGVAMATATKVISTLRDEGVVDTRPGAGTVVRSAPADPMVHRAPGEQDLTRDRIVRVATAIADAEGLPAVSMRRVAMELGASTMSLYRHVSSKDELVLYMGDLIVGEAPFPPRPAGWRASLETVARHLWQVCRRHHWMSEVFSMTRPRAAPNLFMYSEWVLGVLLELGLPINDMMYIHLNLISHIRGMALTLAMEDQARQDSGLTTEEWFETIGPEFIEVAASGRYPVMLHITTLDFDQDLDEMFEYGLRLLLDGVAQRLSR</sequence>
<dbReference type="EMBL" id="SLWS01000013">
    <property type="protein sequence ID" value="TCO50645.1"/>
    <property type="molecule type" value="Genomic_DNA"/>
</dbReference>
<dbReference type="InterPro" id="IPR050109">
    <property type="entry name" value="HTH-type_TetR-like_transc_reg"/>
</dbReference>
<proteinExistence type="predicted"/>
<dbReference type="InterPro" id="IPR000524">
    <property type="entry name" value="Tscrpt_reg_HTH_GntR"/>
</dbReference>
<dbReference type="GO" id="GO:0045892">
    <property type="term" value="P:negative regulation of DNA-templated transcription"/>
    <property type="evidence" value="ECO:0007669"/>
    <property type="project" value="InterPro"/>
</dbReference>
<dbReference type="InterPro" id="IPR036271">
    <property type="entry name" value="Tet_transcr_reg_TetR-rel_C_sf"/>
</dbReference>
<evidence type="ECO:0000313" key="8">
    <source>
        <dbReference type="Proteomes" id="UP000295680"/>
    </source>
</evidence>
<dbReference type="Pfam" id="PF00392">
    <property type="entry name" value="GntR"/>
    <property type="match status" value="1"/>
</dbReference>
<dbReference type="Gene3D" id="1.10.10.60">
    <property type="entry name" value="Homeodomain-like"/>
    <property type="match status" value="1"/>
</dbReference>
<feature type="domain" description="HTH gntR-type" evidence="5">
    <location>
        <begin position="4"/>
        <end position="72"/>
    </location>
</feature>
<organism evidence="7 8">
    <name type="scientific">Actinocrispum wychmicini</name>
    <dbReference type="NCBI Taxonomy" id="1213861"/>
    <lineage>
        <taxon>Bacteria</taxon>
        <taxon>Bacillati</taxon>
        <taxon>Actinomycetota</taxon>
        <taxon>Actinomycetes</taxon>
        <taxon>Pseudonocardiales</taxon>
        <taxon>Pseudonocardiaceae</taxon>
        <taxon>Actinocrispum</taxon>
    </lineage>
</organism>
<evidence type="ECO:0000256" key="4">
    <source>
        <dbReference type="PROSITE-ProRule" id="PRU00335"/>
    </source>
</evidence>
<dbReference type="SUPFAM" id="SSF46689">
    <property type="entry name" value="Homeodomain-like"/>
    <property type="match status" value="1"/>
</dbReference>
<evidence type="ECO:0000256" key="1">
    <source>
        <dbReference type="ARBA" id="ARBA00023015"/>
    </source>
</evidence>
<dbReference type="PROSITE" id="PS50977">
    <property type="entry name" value="HTH_TETR_2"/>
    <property type="match status" value="1"/>
</dbReference>
<keyword evidence="2 4" id="KW-0238">DNA-binding</keyword>
<dbReference type="InterPro" id="IPR036388">
    <property type="entry name" value="WH-like_DNA-bd_sf"/>
</dbReference>
<dbReference type="GO" id="GO:0003700">
    <property type="term" value="F:DNA-binding transcription factor activity"/>
    <property type="evidence" value="ECO:0007669"/>
    <property type="project" value="InterPro"/>
</dbReference>
<evidence type="ECO:0000256" key="2">
    <source>
        <dbReference type="ARBA" id="ARBA00023125"/>
    </source>
</evidence>
<dbReference type="Gene3D" id="1.10.357.10">
    <property type="entry name" value="Tetracycline Repressor, domain 2"/>
    <property type="match status" value="1"/>
</dbReference>
<reference evidence="7 8" key="1">
    <citation type="submission" date="2019-03" db="EMBL/GenBank/DDBJ databases">
        <title>Genomic Encyclopedia of Type Strains, Phase IV (KMG-IV): sequencing the most valuable type-strain genomes for metagenomic binning, comparative biology and taxonomic classification.</title>
        <authorList>
            <person name="Goeker M."/>
        </authorList>
    </citation>
    <scope>NUCLEOTIDE SEQUENCE [LARGE SCALE GENOMIC DNA]</scope>
    <source>
        <strain evidence="7 8">DSM 45934</strain>
    </source>
</reference>
<dbReference type="InterPro" id="IPR001647">
    <property type="entry name" value="HTH_TetR"/>
</dbReference>
<dbReference type="InterPro" id="IPR004111">
    <property type="entry name" value="Repressor_TetR_C"/>
</dbReference>
<evidence type="ECO:0000313" key="7">
    <source>
        <dbReference type="EMBL" id="TCO50645.1"/>
    </source>
</evidence>
<dbReference type="SMART" id="SM00345">
    <property type="entry name" value="HTH_GNTR"/>
    <property type="match status" value="1"/>
</dbReference>
<dbReference type="SUPFAM" id="SSF48498">
    <property type="entry name" value="Tetracyclin repressor-like, C-terminal domain"/>
    <property type="match status" value="1"/>
</dbReference>
<dbReference type="InterPro" id="IPR036390">
    <property type="entry name" value="WH_DNA-bd_sf"/>
</dbReference>
<dbReference type="CDD" id="cd07377">
    <property type="entry name" value="WHTH_GntR"/>
    <property type="match status" value="1"/>
</dbReference>
<dbReference type="InterPro" id="IPR009057">
    <property type="entry name" value="Homeodomain-like_sf"/>
</dbReference>
<keyword evidence="3" id="KW-0804">Transcription</keyword>
<name>A0A4R2J667_9PSEU</name>
<dbReference type="GO" id="GO:0000976">
    <property type="term" value="F:transcription cis-regulatory region binding"/>
    <property type="evidence" value="ECO:0007669"/>
    <property type="project" value="TreeGrafter"/>
</dbReference>
<dbReference type="Gene3D" id="1.10.10.10">
    <property type="entry name" value="Winged helix-like DNA-binding domain superfamily/Winged helix DNA-binding domain"/>
    <property type="match status" value="1"/>
</dbReference>
<dbReference type="Proteomes" id="UP000295680">
    <property type="component" value="Unassembled WGS sequence"/>
</dbReference>
<dbReference type="PANTHER" id="PTHR30055">
    <property type="entry name" value="HTH-TYPE TRANSCRIPTIONAL REGULATOR RUTR"/>
    <property type="match status" value="1"/>
</dbReference>
<gene>
    <name evidence="7" type="ORF">EV192_11322</name>
</gene>
<dbReference type="Pfam" id="PF00440">
    <property type="entry name" value="TetR_N"/>
    <property type="match status" value="1"/>
</dbReference>
<dbReference type="AlphaFoldDB" id="A0A4R2J667"/>
<dbReference type="RefSeq" id="WP_207926690.1">
    <property type="nucleotide sequence ID" value="NZ_SLWS01000013.1"/>
</dbReference>